<evidence type="ECO:0000256" key="2">
    <source>
        <dbReference type="ARBA" id="ARBA00023125"/>
    </source>
</evidence>
<dbReference type="InterPro" id="IPR009057">
    <property type="entry name" value="Homeodomain-like_sf"/>
</dbReference>
<organism evidence="5 6">
    <name type="scientific">Vibrio ostreicida</name>
    <dbReference type="NCBI Taxonomy" id="526588"/>
    <lineage>
        <taxon>Bacteria</taxon>
        <taxon>Pseudomonadati</taxon>
        <taxon>Pseudomonadota</taxon>
        <taxon>Gammaproteobacteria</taxon>
        <taxon>Vibrionales</taxon>
        <taxon>Vibrionaceae</taxon>
        <taxon>Vibrio</taxon>
    </lineage>
</organism>
<dbReference type="RefSeq" id="WP_076588653.1">
    <property type="nucleotide sequence ID" value="NZ_JABEYA020000014.1"/>
</dbReference>
<comment type="caution">
    <text evidence="5">The sequence shown here is derived from an EMBL/GenBank/DDBJ whole genome shotgun (WGS) entry which is preliminary data.</text>
</comment>
<keyword evidence="1" id="KW-0805">Transcription regulation</keyword>
<dbReference type="InterPro" id="IPR009594">
    <property type="entry name" value="Tscrpt_reg_HTH_AraC_N"/>
</dbReference>
<dbReference type="Proteomes" id="UP001238540">
    <property type="component" value="Unassembled WGS sequence"/>
</dbReference>
<reference evidence="6" key="1">
    <citation type="journal article" date="2019" name="Int. J. Syst. Evol. Microbiol.">
        <title>The Global Catalogue of Microorganisms (GCM) 10K type strain sequencing project: providing services to taxonomists for standard genome sequencing and annotation.</title>
        <authorList>
            <consortium name="The Broad Institute Genomics Platform"/>
            <consortium name="The Broad Institute Genome Sequencing Center for Infectious Disease"/>
            <person name="Wu L."/>
            <person name="Ma J."/>
        </authorList>
    </citation>
    <scope>NUCLEOTIDE SEQUENCE [LARGE SCALE GENOMIC DNA]</scope>
    <source>
        <strain evidence="6">CECT 7398</strain>
    </source>
</reference>
<dbReference type="PANTHER" id="PTHR43436">
    <property type="entry name" value="ARAC-FAMILY TRANSCRIPTIONAL REGULATOR"/>
    <property type="match status" value="1"/>
</dbReference>
<accession>A0ABT8BWW7</accession>
<dbReference type="EMBL" id="JAUFQC010000027">
    <property type="protein sequence ID" value="MDN3611687.1"/>
    <property type="molecule type" value="Genomic_DNA"/>
</dbReference>
<dbReference type="SMART" id="SM00342">
    <property type="entry name" value="HTH_ARAC"/>
    <property type="match status" value="1"/>
</dbReference>
<dbReference type="PANTHER" id="PTHR43436:SF1">
    <property type="entry name" value="TRANSCRIPTIONAL REGULATORY PROTEIN"/>
    <property type="match status" value="1"/>
</dbReference>
<keyword evidence="2" id="KW-0238">DNA-binding</keyword>
<keyword evidence="6" id="KW-1185">Reference proteome</keyword>
<proteinExistence type="predicted"/>
<dbReference type="Pfam" id="PF06719">
    <property type="entry name" value="AraC_N"/>
    <property type="match status" value="1"/>
</dbReference>
<dbReference type="SUPFAM" id="SSF46689">
    <property type="entry name" value="Homeodomain-like"/>
    <property type="match status" value="2"/>
</dbReference>
<feature type="domain" description="HTH araC/xylS-type" evidence="4">
    <location>
        <begin position="196"/>
        <end position="294"/>
    </location>
</feature>
<evidence type="ECO:0000256" key="3">
    <source>
        <dbReference type="ARBA" id="ARBA00023163"/>
    </source>
</evidence>
<dbReference type="InterPro" id="IPR018060">
    <property type="entry name" value="HTH_AraC"/>
</dbReference>
<dbReference type="PROSITE" id="PS01124">
    <property type="entry name" value="HTH_ARAC_FAMILY_2"/>
    <property type="match status" value="1"/>
</dbReference>
<gene>
    <name evidence="5" type="ORF">QWZ16_18980</name>
</gene>
<name>A0ABT8BWW7_9VIBR</name>
<protein>
    <submittedName>
        <fullName evidence="5">AraC family transcriptional regulator</fullName>
    </submittedName>
</protein>
<evidence type="ECO:0000256" key="1">
    <source>
        <dbReference type="ARBA" id="ARBA00023015"/>
    </source>
</evidence>
<evidence type="ECO:0000259" key="4">
    <source>
        <dbReference type="PROSITE" id="PS01124"/>
    </source>
</evidence>
<sequence>MNLAQLMQKYANVHNLNALEGVIETELSGVWFYRSSTGNARQPFIYQSGVIILGQGNKIIHLGSESVTYGPNDYLVVGVPMPIECEAVATDEEPLLGLSIDIDSQLLHRQVNKLESLEYWPKKQGGDNTCGLRSVHMEASMLDVCQRIIKALCDPFELAVLGEALKEELVYRVLTSQEGHVLFDLAHHEGQYARVAKALDKVHREYDETLSVQNLAEEANMSMSAFHSAFRQITLETPIQYIKKVRLNKAKELIHLEGKRVNDAARLVGYSSVSQFSREYKRHFNETPSGLKLAG</sequence>
<dbReference type="Pfam" id="PF12833">
    <property type="entry name" value="HTH_18"/>
    <property type="match status" value="1"/>
</dbReference>
<keyword evidence="3" id="KW-0804">Transcription</keyword>
<evidence type="ECO:0000313" key="5">
    <source>
        <dbReference type="EMBL" id="MDN3611687.1"/>
    </source>
</evidence>
<evidence type="ECO:0000313" key="6">
    <source>
        <dbReference type="Proteomes" id="UP001238540"/>
    </source>
</evidence>
<dbReference type="InterPro" id="IPR018062">
    <property type="entry name" value="HTH_AraC-typ_CS"/>
</dbReference>
<dbReference type="PROSITE" id="PS00041">
    <property type="entry name" value="HTH_ARAC_FAMILY_1"/>
    <property type="match status" value="1"/>
</dbReference>
<dbReference type="Gene3D" id="1.10.10.60">
    <property type="entry name" value="Homeodomain-like"/>
    <property type="match status" value="2"/>
</dbReference>